<dbReference type="OrthoDB" id="770164at2"/>
<accession>A0A366L9A7</accession>
<gene>
    <name evidence="2" type="ORF">DRW42_06340</name>
</gene>
<feature type="transmembrane region" description="Helical" evidence="1">
    <location>
        <begin position="99"/>
        <end position="128"/>
    </location>
</feature>
<comment type="caution">
    <text evidence="2">The sequence shown here is derived from an EMBL/GenBank/DDBJ whole genome shotgun (WGS) entry which is preliminary data.</text>
</comment>
<keyword evidence="1" id="KW-1133">Transmembrane helix</keyword>
<proteinExistence type="predicted"/>
<dbReference type="AlphaFoldDB" id="A0A366L9A7"/>
<evidence type="ECO:0000313" key="2">
    <source>
        <dbReference type="EMBL" id="RBQ10049.1"/>
    </source>
</evidence>
<keyword evidence="3" id="KW-1185">Reference proteome</keyword>
<dbReference type="Proteomes" id="UP000252081">
    <property type="component" value="Unassembled WGS sequence"/>
</dbReference>
<dbReference type="RefSeq" id="WP_113947981.1">
    <property type="nucleotide sequence ID" value="NZ_QNQU01000004.1"/>
</dbReference>
<keyword evidence="1" id="KW-0812">Transmembrane</keyword>
<dbReference type="EMBL" id="QNQU01000004">
    <property type="protein sequence ID" value="RBQ10049.1"/>
    <property type="molecule type" value="Genomic_DNA"/>
</dbReference>
<name>A0A366L9A7_9SPHI</name>
<reference evidence="2 3" key="1">
    <citation type="submission" date="2018-07" db="EMBL/GenBank/DDBJ databases">
        <title>A draft genome of a endophytic bacteria, a new species of Pedobacter.</title>
        <authorList>
            <person name="Zhang Z.D."/>
            <person name="Chen Z.J."/>
        </authorList>
    </citation>
    <scope>NUCLEOTIDE SEQUENCE [LARGE SCALE GENOMIC DNA]</scope>
    <source>
        <strain evidence="2 3">RS10</strain>
    </source>
</reference>
<keyword evidence="1" id="KW-0472">Membrane</keyword>
<organism evidence="2 3">
    <name type="scientific">Pedobacter miscanthi</name>
    <dbReference type="NCBI Taxonomy" id="2259170"/>
    <lineage>
        <taxon>Bacteria</taxon>
        <taxon>Pseudomonadati</taxon>
        <taxon>Bacteroidota</taxon>
        <taxon>Sphingobacteriia</taxon>
        <taxon>Sphingobacteriales</taxon>
        <taxon>Sphingobacteriaceae</taxon>
        <taxon>Pedobacter</taxon>
    </lineage>
</organism>
<evidence type="ECO:0000256" key="1">
    <source>
        <dbReference type="SAM" id="Phobius"/>
    </source>
</evidence>
<evidence type="ECO:0000313" key="3">
    <source>
        <dbReference type="Proteomes" id="UP000252081"/>
    </source>
</evidence>
<protein>
    <submittedName>
        <fullName evidence="2">Uncharacterized protein</fullName>
    </submittedName>
</protein>
<sequence>MKLKIKAFFIGLEFKIEREVDIPVEILQDRIISELKKLDYNILDSLPNKTIFKDHKYDGRKASAFETWERANGGSFEIIENNHHQSLKFLFSVSIAEPLFAIIVLALMCFLIGYMVFPFALVITVLNIQRGIDVKNKMQQIFNAVVQSPEG</sequence>